<sequence length="201" mass="22678">MAQYSFVKSAGNMLVPATPDALEFLKTKVKFGAVLYADFSQARNPAFHRKYFSLLNLGYQYWEPTGGAISPADKELLTGYVKFLAYYAGNEETLQAAADEYLHDVAEKRAGNITITKSFEAFRSWVTIQSGHYTEYQMPDGSVRKEPRSVSFAKMDDIEFAQLYKATIDVLWNYILFRSFPNQQTAENAAAQLLSYTGQGH</sequence>
<dbReference type="Proteomes" id="UP000430368">
    <property type="component" value="Chromosome"/>
</dbReference>
<protein>
    <submittedName>
        <fullName evidence="1">DUF1367 family protein</fullName>
    </submittedName>
</protein>
<dbReference type="Pfam" id="PF07105">
    <property type="entry name" value="DUF1367"/>
    <property type="match status" value="1"/>
</dbReference>
<evidence type="ECO:0000313" key="1">
    <source>
        <dbReference type="EMBL" id="QHA89706.1"/>
    </source>
</evidence>
<name>A0ABX6GTU9_9GAMM</name>
<proteinExistence type="predicted"/>
<organism evidence="1 2">
    <name type="scientific">Serratia rhizosphaerae</name>
    <dbReference type="NCBI Taxonomy" id="2597702"/>
    <lineage>
        <taxon>Bacteria</taxon>
        <taxon>Pseudomonadati</taxon>
        <taxon>Pseudomonadota</taxon>
        <taxon>Gammaproteobacteria</taxon>
        <taxon>Enterobacterales</taxon>
        <taxon>Yersiniaceae</taxon>
        <taxon>Serratia</taxon>
    </lineage>
</organism>
<accession>A0ABX6GTU9</accession>
<dbReference type="InterPro" id="IPR009797">
    <property type="entry name" value="DUF1367"/>
</dbReference>
<dbReference type="EMBL" id="CP041764">
    <property type="protein sequence ID" value="QHA89706.1"/>
    <property type="molecule type" value="Genomic_DNA"/>
</dbReference>
<dbReference type="RefSeq" id="WP_160031252.1">
    <property type="nucleotide sequence ID" value="NZ_CP041764.1"/>
</dbReference>
<keyword evidence="2" id="KW-1185">Reference proteome</keyword>
<gene>
    <name evidence="1" type="ORF">FO014_23465</name>
</gene>
<evidence type="ECO:0000313" key="2">
    <source>
        <dbReference type="Proteomes" id="UP000430368"/>
    </source>
</evidence>
<reference evidence="1 2" key="1">
    <citation type="submission" date="2019-07" db="EMBL/GenBank/DDBJ databases">
        <title>Serratia dokdonensis sp. nov., an elicitor of systemic resistance in Nicotiana Tabacum.</title>
        <authorList>
            <person name="Son J.-S."/>
            <person name="Hwang Y.-J."/>
            <person name="Lee S.-Y."/>
            <person name="Ghim S.-Y."/>
        </authorList>
    </citation>
    <scope>NUCLEOTIDE SEQUENCE [LARGE SCALE GENOMIC DNA]</scope>
    <source>
        <strain evidence="1 2">KUDC3025</strain>
    </source>
</reference>